<reference evidence="2" key="1">
    <citation type="submission" date="2019-12" db="EMBL/GenBank/DDBJ databases">
        <title>An insight into the sialome of adult female Ixodes ricinus ticks feeding for 6 days.</title>
        <authorList>
            <person name="Perner J."/>
            <person name="Ribeiro J.M.C."/>
        </authorList>
    </citation>
    <scope>NUCLEOTIDE SEQUENCE</scope>
    <source>
        <strain evidence="2">Semi-engorged</strain>
        <tissue evidence="2">Salivary glands</tissue>
    </source>
</reference>
<feature type="signal peptide" evidence="1">
    <location>
        <begin position="1"/>
        <end position="16"/>
    </location>
</feature>
<proteinExistence type="predicted"/>
<evidence type="ECO:0000313" key="2">
    <source>
        <dbReference type="EMBL" id="MXU83915.1"/>
    </source>
</evidence>
<feature type="chain" id="PRO_5025520838" evidence="1">
    <location>
        <begin position="17"/>
        <end position="78"/>
    </location>
</feature>
<sequence>MSMSMVRLALVTSVMCTPPLVPPVKLYKIQVSTVPNMHRPSSTACFTSGMFSRSHTSFTALKYVLRGSPHFFFRYSLS</sequence>
<accession>A0A6B0U5T3</accession>
<protein>
    <submittedName>
        <fullName evidence="2">Putative secreted protein</fullName>
    </submittedName>
</protein>
<dbReference type="AlphaFoldDB" id="A0A6B0U5T3"/>
<keyword evidence="1" id="KW-0732">Signal</keyword>
<organism evidence="2">
    <name type="scientific">Ixodes ricinus</name>
    <name type="common">Common tick</name>
    <name type="synonym">Acarus ricinus</name>
    <dbReference type="NCBI Taxonomy" id="34613"/>
    <lineage>
        <taxon>Eukaryota</taxon>
        <taxon>Metazoa</taxon>
        <taxon>Ecdysozoa</taxon>
        <taxon>Arthropoda</taxon>
        <taxon>Chelicerata</taxon>
        <taxon>Arachnida</taxon>
        <taxon>Acari</taxon>
        <taxon>Parasitiformes</taxon>
        <taxon>Ixodida</taxon>
        <taxon>Ixodoidea</taxon>
        <taxon>Ixodidae</taxon>
        <taxon>Ixodinae</taxon>
        <taxon>Ixodes</taxon>
    </lineage>
</organism>
<evidence type="ECO:0000256" key="1">
    <source>
        <dbReference type="SAM" id="SignalP"/>
    </source>
</evidence>
<name>A0A6B0U5T3_IXORI</name>
<dbReference type="EMBL" id="GIFC01001832">
    <property type="protein sequence ID" value="MXU83915.1"/>
    <property type="molecule type" value="Transcribed_RNA"/>
</dbReference>